<dbReference type="AlphaFoldDB" id="A0A1M6CDD0"/>
<dbReference type="RefSeq" id="WP_073326832.1">
    <property type="nucleotide sequence ID" value="NZ_FQYO01000002.1"/>
</dbReference>
<proteinExistence type="predicted"/>
<evidence type="ECO:0000313" key="5">
    <source>
        <dbReference type="EMBL" id="SHI58774.1"/>
    </source>
</evidence>
<dbReference type="InterPro" id="IPR036188">
    <property type="entry name" value="FAD/NAD-bd_sf"/>
</dbReference>
<dbReference type="PANTHER" id="PTHR13789">
    <property type="entry name" value="MONOOXYGENASE"/>
    <property type="match status" value="1"/>
</dbReference>
<dbReference type="InterPro" id="IPR050493">
    <property type="entry name" value="FAD-dep_Monooxygenase_BioMet"/>
</dbReference>
<dbReference type="PRINTS" id="PR00420">
    <property type="entry name" value="RNGMNOXGNASE"/>
</dbReference>
<reference evidence="5 6" key="1">
    <citation type="submission" date="2016-11" db="EMBL/GenBank/DDBJ databases">
        <authorList>
            <person name="Jaros S."/>
            <person name="Januszkiewicz K."/>
            <person name="Wedrychowicz H."/>
        </authorList>
    </citation>
    <scope>NUCLEOTIDE SEQUENCE [LARGE SCALE GENOMIC DNA]</scope>
    <source>
        <strain evidence="5 6">DSM 100565</strain>
    </source>
</reference>
<protein>
    <submittedName>
        <fullName evidence="5">2-polyprenyl-6-methoxyphenol hydroxylase</fullName>
    </submittedName>
</protein>
<dbReference type="InterPro" id="IPR002938">
    <property type="entry name" value="FAD-bd"/>
</dbReference>
<dbReference type="OrthoDB" id="5499180at2"/>
<gene>
    <name evidence="5" type="ORF">SAMN05444417_1127</name>
</gene>
<dbReference type="STRING" id="1447782.SAMN05444417_1127"/>
<dbReference type="EMBL" id="FQYO01000002">
    <property type="protein sequence ID" value="SHI58774.1"/>
    <property type="molecule type" value="Genomic_DNA"/>
</dbReference>
<sequence>MARRYGIGIAGAGIGGLAAAALLARDGHEVTVLDRFARPAPVGSGLVIQPVGQAVLRAAGAGAAFDHGARIARLHGHEATTGRTVLDVAYGPGRHGLAIHRAALFEALLEAARAAGARIVPGAEVTGAEVTGAETTGRGARFLLAGDRFGPFDLVVDAAGANSPLSPLVARPLSYGAIWGTVRWPQTALPPDRLSQCYRRADRMIGVLPVGRLPGTDGALAAIFWSLPRDGEAEWRAGGLAAWKDEARALWPAIAPFLDGVTDAGQMTMARYSHGSLRRPCGAGVVHIGDAAHRASPQLGQGANMALLDAAALTRALALHPLDAAPRAYALARRWHVAAYQAMSALFTPQYQSDSRALPVLRDRVLAPLTGVPPLPRLLSRLVAGDLLPPLGSLSAHRDPPAAMPARAADPRGGR</sequence>
<accession>A0A1M6CDD0</accession>
<dbReference type="Proteomes" id="UP000184292">
    <property type="component" value="Unassembled WGS sequence"/>
</dbReference>
<dbReference type="Gene3D" id="3.50.50.60">
    <property type="entry name" value="FAD/NAD(P)-binding domain"/>
    <property type="match status" value="1"/>
</dbReference>
<evidence type="ECO:0000256" key="3">
    <source>
        <dbReference type="SAM" id="MobiDB-lite"/>
    </source>
</evidence>
<evidence type="ECO:0000256" key="1">
    <source>
        <dbReference type="ARBA" id="ARBA00023002"/>
    </source>
</evidence>
<organism evidence="5 6">
    <name type="scientific">Wenxinia saemankumensis</name>
    <dbReference type="NCBI Taxonomy" id="1447782"/>
    <lineage>
        <taxon>Bacteria</taxon>
        <taxon>Pseudomonadati</taxon>
        <taxon>Pseudomonadota</taxon>
        <taxon>Alphaproteobacteria</taxon>
        <taxon>Rhodobacterales</taxon>
        <taxon>Roseobacteraceae</taxon>
        <taxon>Wenxinia</taxon>
    </lineage>
</organism>
<name>A0A1M6CDD0_9RHOB</name>
<keyword evidence="2" id="KW-0503">Monooxygenase</keyword>
<dbReference type="PANTHER" id="PTHR13789:SF309">
    <property type="entry name" value="PUTATIVE (AFU_ORTHOLOGUE AFUA_6G14510)-RELATED"/>
    <property type="match status" value="1"/>
</dbReference>
<evidence type="ECO:0000313" key="6">
    <source>
        <dbReference type="Proteomes" id="UP000184292"/>
    </source>
</evidence>
<dbReference type="GO" id="GO:0071949">
    <property type="term" value="F:FAD binding"/>
    <property type="evidence" value="ECO:0007669"/>
    <property type="project" value="InterPro"/>
</dbReference>
<keyword evidence="1" id="KW-0560">Oxidoreductase</keyword>
<evidence type="ECO:0000259" key="4">
    <source>
        <dbReference type="Pfam" id="PF01494"/>
    </source>
</evidence>
<keyword evidence="6" id="KW-1185">Reference proteome</keyword>
<feature type="domain" description="FAD-binding" evidence="4">
    <location>
        <begin position="7"/>
        <end position="320"/>
    </location>
</feature>
<evidence type="ECO:0000256" key="2">
    <source>
        <dbReference type="ARBA" id="ARBA00023033"/>
    </source>
</evidence>
<feature type="region of interest" description="Disordered" evidence="3">
    <location>
        <begin position="394"/>
        <end position="415"/>
    </location>
</feature>
<dbReference type="Pfam" id="PF01494">
    <property type="entry name" value="FAD_binding_3"/>
    <property type="match status" value="1"/>
</dbReference>
<dbReference type="GO" id="GO:0004497">
    <property type="term" value="F:monooxygenase activity"/>
    <property type="evidence" value="ECO:0007669"/>
    <property type="project" value="UniProtKB-KW"/>
</dbReference>
<dbReference type="SUPFAM" id="SSF51905">
    <property type="entry name" value="FAD/NAD(P)-binding domain"/>
    <property type="match status" value="1"/>
</dbReference>